<sequence length="63" mass="6931">MWLPAWEATAWLTEACAPWPCEPLLRVQMGDAHLSIPTDDARQVLDALSALLASASPTREVTR</sequence>
<dbReference type="EMBL" id="POTY01000033">
    <property type="protein sequence ID" value="PZG21154.1"/>
    <property type="molecule type" value="Genomic_DNA"/>
</dbReference>
<comment type="caution">
    <text evidence="1">The sequence shown here is derived from an EMBL/GenBank/DDBJ whole genome shotgun (WGS) entry which is preliminary data.</text>
</comment>
<protein>
    <submittedName>
        <fullName evidence="1">Uncharacterized protein</fullName>
    </submittedName>
</protein>
<evidence type="ECO:0000313" key="2">
    <source>
        <dbReference type="Proteomes" id="UP000248924"/>
    </source>
</evidence>
<gene>
    <name evidence="1" type="ORF">C1I95_08025</name>
</gene>
<organism evidence="1 2">
    <name type="scientific">Micromonospora craterilacus</name>
    <dbReference type="NCBI Taxonomy" id="1655439"/>
    <lineage>
        <taxon>Bacteria</taxon>
        <taxon>Bacillati</taxon>
        <taxon>Actinomycetota</taxon>
        <taxon>Actinomycetes</taxon>
        <taxon>Micromonosporales</taxon>
        <taxon>Micromonosporaceae</taxon>
        <taxon>Micromonospora</taxon>
    </lineage>
</organism>
<dbReference type="AlphaFoldDB" id="A0A2W2G2M2"/>
<proteinExistence type="predicted"/>
<dbReference type="Proteomes" id="UP000248924">
    <property type="component" value="Unassembled WGS sequence"/>
</dbReference>
<evidence type="ECO:0000313" key="1">
    <source>
        <dbReference type="EMBL" id="PZG21154.1"/>
    </source>
</evidence>
<reference evidence="1 2" key="1">
    <citation type="submission" date="2018-01" db="EMBL/GenBank/DDBJ databases">
        <title>Draft genome sequence of Jishengella sp. NA12.</title>
        <authorList>
            <person name="Sahin N."/>
            <person name="Ay H."/>
            <person name="Saygin H."/>
        </authorList>
    </citation>
    <scope>NUCLEOTIDE SEQUENCE [LARGE SCALE GENOMIC DNA]</scope>
    <source>
        <strain evidence="1 2">NA12</strain>
    </source>
</reference>
<keyword evidence="2" id="KW-1185">Reference proteome</keyword>
<accession>A0A2W2G2M2</accession>
<name>A0A2W2G2M2_9ACTN</name>